<sequence>MKTAPPISPALHDWQQLEQALQRLQAGDLPVHAFTDQARASSALRAALPARFDTVLQHLLDRLEAGALFTEESCSFSQRDLADNLQLWLDKARNQLTGA</sequence>
<comment type="caution">
    <text evidence="1">The sequence shown here is derived from an EMBL/GenBank/DDBJ whole genome shotgun (WGS) entry which is preliminary data.</text>
</comment>
<reference evidence="2" key="1">
    <citation type="journal article" date="2019" name="Int. J. Syst. Evol. Microbiol.">
        <title>The Global Catalogue of Microorganisms (GCM) 10K type strain sequencing project: providing services to taxonomists for standard genome sequencing and annotation.</title>
        <authorList>
            <consortium name="The Broad Institute Genomics Platform"/>
            <consortium name="The Broad Institute Genome Sequencing Center for Infectious Disease"/>
            <person name="Wu L."/>
            <person name="Ma J."/>
        </authorList>
    </citation>
    <scope>NUCLEOTIDE SEQUENCE [LARGE SCALE GENOMIC DNA]</scope>
    <source>
        <strain evidence="2">NBRC 109341</strain>
    </source>
</reference>
<name>A0ABQ6C4Y4_9BURK</name>
<keyword evidence="2" id="KW-1185">Reference proteome</keyword>
<dbReference type="Proteomes" id="UP001156903">
    <property type="component" value="Unassembled WGS sequence"/>
</dbReference>
<gene>
    <name evidence="1" type="ORF">GCM10007935_07010</name>
</gene>
<proteinExistence type="predicted"/>
<accession>A0ABQ6C4Y4</accession>
<protein>
    <submittedName>
        <fullName evidence="1">Uncharacterized protein</fullName>
    </submittedName>
</protein>
<evidence type="ECO:0000313" key="1">
    <source>
        <dbReference type="EMBL" id="GLS13272.1"/>
    </source>
</evidence>
<dbReference type="RefSeq" id="WP_234263420.1">
    <property type="nucleotide sequence ID" value="NZ_BSPB01000003.1"/>
</dbReference>
<evidence type="ECO:0000313" key="2">
    <source>
        <dbReference type="Proteomes" id="UP001156903"/>
    </source>
</evidence>
<organism evidence="1 2">
    <name type="scientific">Hydrogenophaga electricum</name>
    <dbReference type="NCBI Taxonomy" id="1230953"/>
    <lineage>
        <taxon>Bacteria</taxon>
        <taxon>Pseudomonadati</taxon>
        <taxon>Pseudomonadota</taxon>
        <taxon>Betaproteobacteria</taxon>
        <taxon>Burkholderiales</taxon>
        <taxon>Comamonadaceae</taxon>
        <taxon>Hydrogenophaga</taxon>
    </lineage>
</organism>
<dbReference type="EMBL" id="BSPB01000003">
    <property type="protein sequence ID" value="GLS13272.1"/>
    <property type="molecule type" value="Genomic_DNA"/>
</dbReference>